<dbReference type="InterPro" id="IPR015943">
    <property type="entry name" value="WD40/YVTN_repeat-like_dom_sf"/>
</dbReference>
<evidence type="ECO:0000313" key="3">
    <source>
        <dbReference type="EMBL" id="CEO97660.1"/>
    </source>
</evidence>
<dbReference type="InterPro" id="IPR036322">
    <property type="entry name" value="WD40_repeat_dom_sf"/>
</dbReference>
<evidence type="ECO:0000259" key="2">
    <source>
        <dbReference type="Pfam" id="PF12660"/>
    </source>
</evidence>
<feature type="domain" description="Transcription factor IIIC putative zinc-finger" evidence="2">
    <location>
        <begin position="627"/>
        <end position="686"/>
    </location>
</feature>
<dbReference type="InterPro" id="IPR044230">
    <property type="entry name" value="GTF3C4"/>
</dbReference>
<dbReference type="Proteomes" id="UP000039324">
    <property type="component" value="Unassembled WGS sequence"/>
</dbReference>
<dbReference type="PANTHER" id="PTHR15496">
    <property type="entry name" value="GENERAL TRANSCRIPTION FACTOR 3C POLYPEPTIDE 4 FAMILY"/>
    <property type="match status" value="1"/>
</dbReference>
<dbReference type="OrthoDB" id="6021743at2759"/>
<dbReference type="Pfam" id="PF12660">
    <property type="entry name" value="zf-TFIIIC"/>
    <property type="match status" value="1"/>
</dbReference>
<proteinExistence type="predicted"/>
<evidence type="ECO:0000256" key="1">
    <source>
        <dbReference type="SAM" id="MobiDB-lite"/>
    </source>
</evidence>
<dbReference type="GO" id="GO:0006384">
    <property type="term" value="P:transcription initiation at RNA polymerase III promoter"/>
    <property type="evidence" value="ECO:0007669"/>
    <property type="project" value="InterPro"/>
</dbReference>
<accession>A0A0G4IQZ8</accession>
<gene>
    <name evidence="3" type="ORF">PBRA_001005</name>
</gene>
<dbReference type="GO" id="GO:0004402">
    <property type="term" value="F:histone acetyltransferase activity"/>
    <property type="evidence" value="ECO:0007669"/>
    <property type="project" value="InterPro"/>
</dbReference>
<dbReference type="InterPro" id="IPR024764">
    <property type="entry name" value="TFIIIC_Znf"/>
</dbReference>
<dbReference type="Gene3D" id="2.130.10.10">
    <property type="entry name" value="YVTN repeat-like/Quinoprotein amine dehydrogenase"/>
    <property type="match status" value="1"/>
</dbReference>
<keyword evidence="4" id="KW-1185">Reference proteome</keyword>
<dbReference type="PANTHER" id="PTHR15496:SF2">
    <property type="entry name" value="GENERAL TRANSCRIPTION FACTOR 3C POLYPEPTIDE 4"/>
    <property type="match status" value="1"/>
</dbReference>
<dbReference type="SUPFAM" id="SSF50978">
    <property type="entry name" value="WD40 repeat-like"/>
    <property type="match status" value="1"/>
</dbReference>
<sequence length="712" mass="74943">MAMSSTMDTGGGPPSPSLVALLSQQSPSLTFSSSLSLSCFNTSAIFSTHGPTSPFSIGKHPPSAFDCLLDNSSPGVLDEVSERCKRPPPMAPLPRPLTLSGRAVHAPTAAPSPFKVGSGATLTDDIASGLEPIATLSIRPALHDAVHWSADNHIAVVGALDIDIVDVSAGESSMVKIPLAKPMTSNQVLSVPVAIKSARWSGLGCGRDGGCVLGVVVSDGRALLFSQAPVPPARWTLSENVSDTLGLNDVEALDWSPSVSDLFALGLTRGSVMLLRRQRDATLAKLASVDTPRPVSDMRFSATRLAVVTSDCTVHVYNVINEGTNLCPGLLIRPLSPLSVITQLRWSHDSTKLACAMGSAIVVTDFSDPAGASSTPLTAHDQPGMISGMIWSASSTTLTTVSTTGPAIRTWSVHDKQLELVPDAPISACDNLATRSLLPYCDDDDDANIYLRGHAGLGSSPDGLLGAVLAPIISNAAVGRSGKATSRPDLVFGLFLVPVERDPLSAITSRSVYLDNARRAIAACSSDAFERIACELEACRSDMSGLRTANVVRWALSHGSCLDGETRIRHSTQIAANLDTLTRLYASRVVACFVAKPSAEAQAAVRIAARFCNDTELVGKANELLERDDSLVETCPVCRTEVATSSLVQECCEKGHIAERCSLTLRLLDTPAGRSCALCSRRYVSDVGPAWASLHPHGPTMCPICNVHTKSL</sequence>
<dbReference type="EMBL" id="CDSF01000079">
    <property type="protein sequence ID" value="CEO97660.1"/>
    <property type="molecule type" value="Genomic_DNA"/>
</dbReference>
<name>A0A0G4IQZ8_PLABS</name>
<organism evidence="3 4">
    <name type="scientific">Plasmodiophora brassicae</name>
    <name type="common">Clubroot disease agent</name>
    <dbReference type="NCBI Taxonomy" id="37360"/>
    <lineage>
        <taxon>Eukaryota</taxon>
        <taxon>Sar</taxon>
        <taxon>Rhizaria</taxon>
        <taxon>Endomyxa</taxon>
        <taxon>Phytomyxea</taxon>
        <taxon>Plasmodiophorida</taxon>
        <taxon>Plasmodiophoridae</taxon>
        <taxon>Plasmodiophora</taxon>
    </lineage>
</organism>
<reference evidence="3 4" key="1">
    <citation type="submission" date="2015-02" db="EMBL/GenBank/DDBJ databases">
        <authorList>
            <person name="Chooi Y.-H."/>
        </authorList>
    </citation>
    <scope>NUCLEOTIDE SEQUENCE [LARGE SCALE GENOMIC DNA]</scope>
    <source>
        <strain evidence="3">E3</strain>
    </source>
</reference>
<feature type="region of interest" description="Disordered" evidence="1">
    <location>
        <begin position="1"/>
        <end position="20"/>
    </location>
</feature>
<dbReference type="GO" id="GO:0000127">
    <property type="term" value="C:transcription factor TFIIIC complex"/>
    <property type="evidence" value="ECO:0007669"/>
    <property type="project" value="InterPro"/>
</dbReference>
<evidence type="ECO:0000313" key="4">
    <source>
        <dbReference type="Proteomes" id="UP000039324"/>
    </source>
</evidence>
<dbReference type="AlphaFoldDB" id="A0A0G4IQZ8"/>
<protein>
    <recommendedName>
        <fullName evidence="2">Transcription factor IIIC putative zinc-finger domain-containing protein</fullName>
    </recommendedName>
</protein>